<dbReference type="Pfam" id="PF19087">
    <property type="entry name" value="DUF5776"/>
    <property type="match status" value="1"/>
</dbReference>
<dbReference type="EMBL" id="AZDV01000005">
    <property type="protein sequence ID" value="KRK95944.1"/>
    <property type="molecule type" value="Genomic_DNA"/>
</dbReference>
<reference evidence="6 7" key="1">
    <citation type="journal article" date="2015" name="Genome Announc.">
        <title>Expanding the biotechnology potential of lactobacilli through comparative genomics of 213 strains and associated genera.</title>
        <authorList>
            <person name="Sun Z."/>
            <person name="Harris H.M."/>
            <person name="McCann A."/>
            <person name="Guo C."/>
            <person name="Argimon S."/>
            <person name="Zhang W."/>
            <person name="Yang X."/>
            <person name="Jeffery I.B."/>
            <person name="Cooney J.C."/>
            <person name="Kagawa T.F."/>
            <person name="Liu W."/>
            <person name="Song Y."/>
            <person name="Salvetti E."/>
            <person name="Wrobel A."/>
            <person name="Rasinkangas P."/>
            <person name="Parkhill J."/>
            <person name="Rea M.C."/>
            <person name="O'Sullivan O."/>
            <person name="Ritari J."/>
            <person name="Douillard F.P."/>
            <person name="Paul Ross R."/>
            <person name="Yang R."/>
            <person name="Briner A.E."/>
            <person name="Felis G.E."/>
            <person name="de Vos W.M."/>
            <person name="Barrangou R."/>
            <person name="Klaenhammer T.R."/>
            <person name="Caufield P.W."/>
            <person name="Cui Y."/>
            <person name="Zhang H."/>
            <person name="O'Toole P.W."/>
        </authorList>
    </citation>
    <scope>NUCLEOTIDE SEQUENCE [LARGE SCALE GENOMIC DNA]</scope>
    <source>
        <strain evidence="6 7">DSM 19394</strain>
    </source>
</reference>
<evidence type="ECO:0000256" key="2">
    <source>
        <dbReference type="SAM" id="MobiDB-lite"/>
    </source>
</evidence>
<dbReference type="PATRIC" id="fig|1423715.3.peg.2482"/>
<evidence type="ECO:0000313" key="7">
    <source>
        <dbReference type="Proteomes" id="UP000051955"/>
    </source>
</evidence>
<evidence type="ECO:0000256" key="1">
    <source>
        <dbReference type="ARBA" id="ARBA00022737"/>
    </source>
</evidence>
<evidence type="ECO:0000259" key="4">
    <source>
        <dbReference type="Pfam" id="PF06458"/>
    </source>
</evidence>
<feature type="signal peptide" evidence="3">
    <location>
        <begin position="1"/>
        <end position="21"/>
    </location>
</feature>
<dbReference type="STRING" id="1423715.FD25_GL002405"/>
<dbReference type="InterPro" id="IPR011889">
    <property type="entry name" value="Liste_lipo_26"/>
</dbReference>
<feature type="compositionally biased region" description="Low complexity" evidence="2">
    <location>
        <begin position="652"/>
        <end position="766"/>
    </location>
</feature>
<feature type="chain" id="PRO_5039317112" description="DUF5776 domain-containing protein" evidence="3">
    <location>
        <begin position="22"/>
        <end position="925"/>
    </location>
</feature>
<evidence type="ECO:0000259" key="5">
    <source>
        <dbReference type="Pfam" id="PF19087"/>
    </source>
</evidence>
<keyword evidence="1" id="KW-0677">Repeat</keyword>
<gene>
    <name evidence="6" type="ORF">FD25_GL002405</name>
</gene>
<dbReference type="InterPro" id="IPR005046">
    <property type="entry name" value="DUF285"/>
</dbReference>
<dbReference type="AlphaFoldDB" id="A0A0R1LK44"/>
<feature type="region of interest" description="Disordered" evidence="2">
    <location>
        <begin position="652"/>
        <end position="771"/>
    </location>
</feature>
<dbReference type="InterPro" id="IPR032675">
    <property type="entry name" value="LRR_dom_sf"/>
</dbReference>
<dbReference type="SUPFAM" id="SSF52047">
    <property type="entry name" value="RNI-like"/>
    <property type="match status" value="1"/>
</dbReference>
<proteinExistence type="predicted"/>
<dbReference type="Gene3D" id="3.80.10.10">
    <property type="entry name" value="Ribonuclease Inhibitor"/>
    <property type="match status" value="2"/>
</dbReference>
<keyword evidence="7" id="KW-1185">Reference proteome</keyword>
<evidence type="ECO:0000256" key="3">
    <source>
        <dbReference type="SAM" id="SignalP"/>
    </source>
</evidence>
<keyword evidence="3" id="KW-0732">Signal</keyword>
<dbReference type="Gene3D" id="3.10.20.320">
    <property type="entry name" value="Putative peptidoglycan bound protein (lpxtg motif)"/>
    <property type="match status" value="1"/>
</dbReference>
<dbReference type="Proteomes" id="UP000051955">
    <property type="component" value="Unassembled WGS sequence"/>
</dbReference>
<comment type="caution">
    <text evidence="6">The sequence shown here is derived from an EMBL/GenBank/DDBJ whole genome shotgun (WGS) entry which is preliminary data.</text>
</comment>
<dbReference type="PANTHER" id="PTHR46136">
    <property type="entry name" value="TRANSCRIPTION FACTOR GTE8"/>
    <property type="match status" value="1"/>
</dbReference>
<dbReference type="PANTHER" id="PTHR46136:SF8">
    <property type="entry name" value="OS05G0324000 PROTEIN"/>
    <property type="match status" value="1"/>
</dbReference>
<name>A0A0R1LK44_9LACO</name>
<dbReference type="InterPro" id="IPR052442">
    <property type="entry name" value="Env_Response_Regulator"/>
</dbReference>
<dbReference type="Pfam" id="PF03382">
    <property type="entry name" value="DUF285"/>
    <property type="match status" value="3"/>
</dbReference>
<sequence>MPYLKTSLFVAALAVGLIAPAAVGTTPAATYGTPVIAHADSTFITSGTIGQDCHWALTNDGKTLTLSGKNATLPNGSPNFAVSPIEALIDAEQDPGQQNYSAEFHADQVTKLVLQDPMNTGTDASSLFSGFMRVDKIDGLENLNTTAATTMNSMFDNDQYLTDLDLSHFDTHNVTDMSSMFSDDELLPSLDLSHLNTKQVTNMSYMFDSDFKLTNLTLGANFDTHGVTDMSYMFSSDARLTNVDLSMFDTSSVTNMHRMFYDDSVLATLDLSHFATPAVTDMGEMFNSDPALTSLTLGTGFDTQNVTTMNHMFAGDTVLASLDTSHFVTTSKLTDTSFMFDGDAALTKLDLSHFDTSNVTDMDHMFDGDAALTQLDLGSFDTSNVTDMSNMFAGTTKLSDLNIANFTTAQVAQFGSMFNGAASLTQLDLSKFVTTGVVAVSYMVGGTGMSNMFAGMTALKRLNIANFDSRVFSTAEYLGEDATTDHLFQGDNQLTELTLGPNTQFLLGLNAGYQGDPDTNHSPDLPAITPSTTYTGKWRAVAGGTLTAPAGKTAYSSDDLVKLYSGENRPTAATTYVWEPLVTLGQPVTIHYVDEQGKSIHATRELSGNVGSSYTITPDSLPDYEFVKASQGALKGTYSAKPQQVTLVYHSTATTPSSDTSSSSSSSNNTSSSSTSSSNSSSSNSSSSNTSSNNTSFNNTSSNSTSSNSTSSNSTSSNSTSSNSTSSNSTSSNNATSTSNANATSTSNTTGTSNANSTSSITSSSTPNVTIPVTKKGQTITAVKKLALYRTPNFSQHTRKFYYAQRPRTKRPQFIITGIAQSRAGHKRYLVRDVTPNAKRKGQTGYLTAKSGFTVNTYYQHAPKRVELLSGTNAYREVALKHRVKHFKRGQVLRVKKLVNYHSTTRLVLTNGTYITGNKAQVLAK</sequence>
<accession>A0A0R1LK44</accession>
<feature type="domain" description="DUF5776" evidence="5">
    <location>
        <begin position="858"/>
        <end position="922"/>
    </location>
</feature>
<evidence type="ECO:0008006" key="8">
    <source>
        <dbReference type="Google" id="ProtNLM"/>
    </source>
</evidence>
<evidence type="ECO:0000313" key="6">
    <source>
        <dbReference type="EMBL" id="KRK95944.1"/>
    </source>
</evidence>
<dbReference type="InterPro" id="IPR044081">
    <property type="entry name" value="DUF5776"/>
</dbReference>
<feature type="domain" description="MucBP" evidence="4">
    <location>
        <begin position="587"/>
        <end position="649"/>
    </location>
</feature>
<organism evidence="6 7">
    <name type="scientific">Levilactobacillus acidifarinae DSM 19394 = JCM 15949</name>
    <dbReference type="NCBI Taxonomy" id="1423715"/>
    <lineage>
        <taxon>Bacteria</taxon>
        <taxon>Bacillati</taxon>
        <taxon>Bacillota</taxon>
        <taxon>Bacilli</taxon>
        <taxon>Lactobacillales</taxon>
        <taxon>Lactobacillaceae</taxon>
        <taxon>Levilactobacillus</taxon>
    </lineage>
</organism>
<dbReference type="OrthoDB" id="2258593at2"/>
<dbReference type="NCBIfam" id="TIGR02167">
    <property type="entry name" value="Liste_lipo_26"/>
    <property type="match status" value="7"/>
</dbReference>
<dbReference type="InterPro" id="IPR009459">
    <property type="entry name" value="MucBP_dom"/>
</dbReference>
<dbReference type="Pfam" id="PF06458">
    <property type="entry name" value="MucBP"/>
    <property type="match status" value="1"/>
</dbReference>
<protein>
    <recommendedName>
        <fullName evidence="8">DUF5776 domain-containing protein</fullName>
    </recommendedName>
</protein>
<dbReference type="RefSeq" id="WP_057801189.1">
    <property type="nucleotide sequence ID" value="NZ_AZDV01000005.1"/>
</dbReference>